<evidence type="ECO:0000313" key="5">
    <source>
        <dbReference type="EMBL" id="KAB4116443.1"/>
    </source>
</evidence>
<dbReference type="EMBL" id="WCTL01000011">
    <property type="protein sequence ID" value="KAB4235152.1"/>
    <property type="molecule type" value="Genomic_DNA"/>
</dbReference>
<evidence type="ECO:0000313" key="15">
    <source>
        <dbReference type="Proteomes" id="UP000095614"/>
    </source>
</evidence>
<dbReference type="EMBL" id="WCUP01000006">
    <property type="protein sequence ID" value="KAB4109587.1"/>
    <property type="molecule type" value="Genomic_DNA"/>
</dbReference>
<organism evidence="14 19">
    <name type="scientific">Bacteroides uniformis</name>
    <dbReference type="NCBI Taxonomy" id="820"/>
    <lineage>
        <taxon>Bacteria</taxon>
        <taxon>Pseudomonadati</taxon>
        <taxon>Bacteroidota</taxon>
        <taxon>Bacteroidia</taxon>
        <taxon>Bacteroidales</taxon>
        <taxon>Bacteroidaceae</taxon>
        <taxon>Bacteroides</taxon>
    </lineage>
</organism>
<evidence type="ECO:0000313" key="10">
    <source>
        <dbReference type="EMBL" id="MDC1751529.1"/>
    </source>
</evidence>
<evidence type="ECO:0000313" key="19">
    <source>
        <dbReference type="Proteomes" id="UP000284514"/>
    </source>
</evidence>
<evidence type="ECO:0000313" key="8">
    <source>
        <dbReference type="EMBL" id="KAB4212458.1"/>
    </source>
</evidence>
<dbReference type="Proteomes" id="UP000434462">
    <property type="component" value="Unassembled WGS sequence"/>
</dbReference>
<evidence type="ECO:0000313" key="9">
    <source>
        <dbReference type="EMBL" id="KAB4235152.1"/>
    </source>
</evidence>
<evidence type="ECO:0000313" key="18">
    <source>
        <dbReference type="Proteomes" id="UP000283680"/>
    </source>
</evidence>
<evidence type="ECO:0000313" key="3">
    <source>
        <dbReference type="EMBL" id="KAB4095913.1"/>
    </source>
</evidence>
<dbReference type="EMBL" id="JAQNQY010000003">
    <property type="protein sequence ID" value="MDC1751529.1"/>
    <property type="molecule type" value="Genomic_DNA"/>
</dbReference>
<dbReference type="Proteomes" id="UP001222603">
    <property type="component" value="Unassembled WGS sequence"/>
</dbReference>
<dbReference type="Proteomes" id="UP000284514">
    <property type="component" value="Unassembled WGS sequence"/>
</dbReference>
<dbReference type="EMBL" id="WCUV01000002">
    <property type="protein sequence ID" value="KAB4095913.1"/>
    <property type="molecule type" value="Genomic_DNA"/>
</dbReference>
<dbReference type="Proteomes" id="UP000442334">
    <property type="component" value="Unassembled WGS sequence"/>
</dbReference>
<evidence type="ECO:0000313" key="7">
    <source>
        <dbReference type="EMBL" id="KAB4187206.1"/>
    </source>
</evidence>
<dbReference type="EMBL" id="WCUA01000003">
    <property type="protein sequence ID" value="KAB4187206.1"/>
    <property type="molecule type" value="Genomic_DNA"/>
</dbReference>
<evidence type="ECO:0000313" key="4">
    <source>
        <dbReference type="EMBL" id="KAB4109587.1"/>
    </source>
</evidence>
<evidence type="ECO:0000313" key="16">
    <source>
        <dbReference type="Proteomes" id="UP000095788"/>
    </source>
</evidence>
<evidence type="ECO:0000313" key="20">
    <source>
        <dbReference type="Proteomes" id="UP000432488"/>
    </source>
</evidence>
<evidence type="ECO:0000313" key="25">
    <source>
        <dbReference type="Proteomes" id="UP000462376"/>
    </source>
</evidence>
<accession>A0A139KFS7</accession>
<evidence type="ECO:0000313" key="14">
    <source>
        <dbReference type="EMBL" id="RHC73954.1"/>
    </source>
</evidence>
<dbReference type="Proteomes" id="UP000462376">
    <property type="component" value="Unassembled WGS sequence"/>
</dbReference>
<dbReference type="EMBL" id="QRTH01000008">
    <property type="protein sequence ID" value="RGQ49298.1"/>
    <property type="molecule type" value="Genomic_DNA"/>
</dbReference>
<evidence type="ECO:0000313" key="13">
    <source>
        <dbReference type="EMBL" id="RGQ49298.1"/>
    </source>
</evidence>
<dbReference type="Proteomes" id="UP000283680">
    <property type="component" value="Unassembled WGS sequence"/>
</dbReference>
<evidence type="ECO:0000313" key="1">
    <source>
        <dbReference type="EMBL" id="CUO33334.1"/>
    </source>
</evidence>
<dbReference type="RefSeq" id="WP_005835432.1">
    <property type="nucleotide sequence ID" value="NZ_CACRTC010000029.1"/>
</dbReference>
<name>A0A139KFS7_BACUN</name>
<dbReference type="Proteomes" id="UP000095788">
    <property type="component" value="Unassembled WGS sequence"/>
</dbReference>
<evidence type="ECO:0000313" key="24">
    <source>
        <dbReference type="Proteomes" id="UP000442334"/>
    </source>
</evidence>
<dbReference type="Proteomes" id="UP000466952">
    <property type="component" value="Unassembled WGS sequence"/>
</dbReference>
<evidence type="ECO:0000313" key="23">
    <source>
        <dbReference type="Proteomes" id="UP000441711"/>
    </source>
</evidence>
<proteinExistence type="predicted"/>
<dbReference type="EMBL" id="WCUR01000030">
    <property type="protein sequence ID" value="KAB4116443.1"/>
    <property type="molecule type" value="Genomic_DNA"/>
</dbReference>
<reference evidence="20 21" key="3">
    <citation type="journal article" date="2019" name="Nat. Med.">
        <title>A library of human gut bacterial isolates paired with longitudinal multiomics data enables mechanistic microbiome research.</title>
        <authorList>
            <person name="Poyet M."/>
            <person name="Groussin M."/>
            <person name="Gibbons S.M."/>
            <person name="Avila-Pacheco J."/>
            <person name="Jiang X."/>
            <person name="Kearney S.M."/>
            <person name="Perrotta A.R."/>
            <person name="Berdy B."/>
            <person name="Zhao S."/>
            <person name="Lieberman T.D."/>
            <person name="Swanson P.K."/>
            <person name="Smith M."/>
            <person name="Roesemann S."/>
            <person name="Alexander J.E."/>
            <person name="Rich S.A."/>
            <person name="Livny J."/>
            <person name="Vlamakis H."/>
            <person name="Clish C."/>
            <person name="Bullock K."/>
            <person name="Deik A."/>
            <person name="Scott J."/>
            <person name="Pierce K.A."/>
            <person name="Xavier R.J."/>
            <person name="Alm E.J."/>
        </authorList>
    </citation>
    <scope>NUCLEOTIDE SEQUENCE [LARGE SCALE GENOMIC DNA]</scope>
    <source>
        <strain evidence="8 26">BIOML-A11</strain>
        <strain evidence="7 24">BIOML-A21</strain>
        <strain evidence="4 23">BIOML-A36</strain>
        <strain evidence="6 22">BIOML-A37</strain>
        <strain evidence="5 21">BIOML-A38</strain>
        <strain evidence="3 20">BIOML-A42</strain>
        <strain evidence="9 25">BIOML-A5</strain>
    </source>
</reference>
<dbReference type="EMBL" id="CZBF01000006">
    <property type="protein sequence ID" value="CUQ19790.1"/>
    <property type="molecule type" value="Genomic_DNA"/>
</dbReference>
<dbReference type="EMBL" id="CZAF01000001">
    <property type="protein sequence ID" value="CUO33334.1"/>
    <property type="molecule type" value="Genomic_DNA"/>
</dbReference>
<evidence type="ECO:0000313" key="21">
    <source>
        <dbReference type="Proteomes" id="UP000434462"/>
    </source>
</evidence>
<reference evidence="10" key="4">
    <citation type="submission" date="2022-10" db="EMBL/GenBank/DDBJ databases">
        <title>Human gut microbiome strain richness.</title>
        <authorList>
            <person name="Chen-Liaw A."/>
        </authorList>
    </citation>
    <scope>NUCLEOTIDE SEQUENCE</scope>
    <source>
        <strain evidence="11">1001713st1_F9_1001713B170221_170320</strain>
        <strain evidence="10">A1_m1001262Bd0_191120</strain>
    </source>
</reference>
<sequence>MNMKMNFSMDEIRLKVEEYIKKGGRAAGRPVLTAYYVMTADSTPESERTNIMIALVAIVFPTSIEDLLGQVFMVGKGFAAVYAYKKVKKYITPQIKDKVEAKLDEWFHENVTEVVEPLYLE</sequence>
<dbReference type="EMBL" id="QSIF01000012">
    <property type="protein sequence ID" value="RHC73954.1"/>
    <property type="molecule type" value="Genomic_DNA"/>
</dbReference>
<evidence type="ECO:0000313" key="22">
    <source>
        <dbReference type="Proteomes" id="UP000438773"/>
    </source>
</evidence>
<evidence type="ECO:0000313" key="6">
    <source>
        <dbReference type="EMBL" id="KAB4128719.1"/>
    </source>
</evidence>
<dbReference type="EMBL" id="JAQNSI010000625">
    <property type="protein sequence ID" value="MDC1903390.1"/>
    <property type="molecule type" value="Genomic_DNA"/>
</dbReference>
<dbReference type="Proteomes" id="UP001218502">
    <property type="component" value="Unassembled WGS sequence"/>
</dbReference>
<dbReference type="Proteomes" id="UP000441711">
    <property type="component" value="Unassembled WGS sequence"/>
</dbReference>
<dbReference type="EMBL" id="WCTR01000007">
    <property type="protein sequence ID" value="KAB4212458.1"/>
    <property type="molecule type" value="Genomic_DNA"/>
</dbReference>
<gene>
    <name evidence="14" type="ORF">DW831_09235</name>
    <name evidence="13" type="ORF">DWY92_15780</name>
    <name evidence="12" type="ORF">DXD40_03125</name>
    <name evidence="1" type="ORF">ERS852462_00079</name>
    <name evidence="2" type="ORF">ERS852554_03370</name>
    <name evidence="9" type="ORF">GAP47_12945</name>
    <name evidence="8" type="ORF">GAP55_12045</name>
    <name evidence="7" type="ORF">GAQ34_04320</name>
    <name evidence="3" type="ORF">GAQ56_02735</name>
    <name evidence="4" type="ORF">GAQ70_10445</name>
    <name evidence="5" type="ORF">GAQ72_10390</name>
    <name evidence="6" type="ORF">GAQ75_00085</name>
    <name evidence="10" type="ORF">POY80_03600</name>
    <name evidence="11" type="ORF">POZ10_22535</name>
</gene>
<dbReference type="PATRIC" id="fig|820.27.peg.780"/>
<evidence type="ECO:0000313" key="2">
    <source>
        <dbReference type="EMBL" id="CUQ19790.1"/>
    </source>
</evidence>
<protein>
    <submittedName>
        <fullName evidence="14">Uncharacterized protein</fullName>
    </submittedName>
</protein>
<dbReference type="EMBL" id="QSPV01000002">
    <property type="protein sequence ID" value="RGJ96456.1"/>
    <property type="molecule type" value="Genomic_DNA"/>
</dbReference>
<evidence type="ECO:0000313" key="12">
    <source>
        <dbReference type="EMBL" id="RGJ96456.1"/>
    </source>
</evidence>
<evidence type="ECO:0000313" key="17">
    <source>
        <dbReference type="Proteomes" id="UP000260844"/>
    </source>
</evidence>
<dbReference type="Proteomes" id="UP000260844">
    <property type="component" value="Unassembled WGS sequence"/>
</dbReference>
<reference evidence="15 16" key="1">
    <citation type="submission" date="2015-09" db="EMBL/GenBank/DDBJ databases">
        <authorList>
            <consortium name="Pathogen Informatics"/>
        </authorList>
    </citation>
    <scope>NUCLEOTIDE SEQUENCE [LARGE SCALE GENOMIC DNA]</scope>
    <source>
        <strain evidence="1 15">2789STDY5834847</strain>
        <strain evidence="2 16">2789STDY5834942</strain>
    </source>
</reference>
<dbReference type="EMBL" id="WCUQ01000001">
    <property type="protein sequence ID" value="KAB4128719.1"/>
    <property type="molecule type" value="Genomic_DNA"/>
</dbReference>
<dbReference type="Proteomes" id="UP000438773">
    <property type="component" value="Unassembled WGS sequence"/>
</dbReference>
<reference evidence="17 18" key="2">
    <citation type="submission" date="2018-08" db="EMBL/GenBank/DDBJ databases">
        <title>A genome reference for cultivated species of the human gut microbiota.</title>
        <authorList>
            <person name="Zou Y."/>
            <person name="Xue W."/>
            <person name="Luo G."/>
        </authorList>
    </citation>
    <scope>NUCLEOTIDE SEQUENCE [LARGE SCALE GENOMIC DNA]</scope>
    <source>
        <strain evidence="13 18">AF28-11</strain>
        <strain evidence="14 19">AM34-25</strain>
        <strain evidence="12 17">TM04-30</strain>
    </source>
</reference>
<dbReference type="OrthoDB" id="1046823at2"/>
<dbReference type="AlphaFoldDB" id="A0A139KFS7"/>
<dbReference type="Proteomes" id="UP000095614">
    <property type="component" value="Unassembled WGS sequence"/>
</dbReference>
<dbReference type="Proteomes" id="UP000432488">
    <property type="component" value="Unassembled WGS sequence"/>
</dbReference>
<evidence type="ECO:0000313" key="11">
    <source>
        <dbReference type="EMBL" id="MDC1903390.1"/>
    </source>
</evidence>
<evidence type="ECO:0000313" key="26">
    <source>
        <dbReference type="Proteomes" id="UP000466952"/>
    </source>
</evidence>